<dbReference type="InterPro" id="IPR003736">
    <property type="entry name" value="PAAI_dom"/>
</dbReference>
<evidence type="ECO:0000256" key="7">
    <source>
        <dbReference type="ARBA" id="ARBA00022801"/>
    </source>
</evidence>
<evidence type="ECO:0000256" key="8">
    <source>
        <dbReference type="ARBA" id="ARBA00022990"/>
    </source>
</evidence>
<dbReference type="AlphaFoldDB" id="A0A7I8KG26"/>
<dbReference type="GO" id="GO:0006629">
    <property type="term" value="P:lipid metabolic process"/>
    <property type="evidence" value="ECO:0007669"/>
    <property type="project" value="UniProtKB-KW"/>
</dbReference>
<evidence type="ECO:0000256" key="5">
    <source>
        <dbReference type="ARBA" id="ARBA00008324"/>
    </source>
</evidence>
<evidence type="ECO:0000256" key="18">
    <source>
        <dbReference type="ARBA" id="ARBA00083956"/>
    </source>
</evidence>
<dbReference type="InterPro" id="IPR006683">
    <property type="entry name" value="Thioestr_dom"/>
</dbReference>
<keyword evidence="7" id="KW-0378">Hydrolase</keyword>
<evidence type="ECO:0000256" key="9">
    <source>
        <dbReference type="ARBA" id="ARBA00023098"/>
    </source>
</evidence>
<evidence type="ECO:0000256" key="11">
    <source>
        <dbReference type="ARBA" id="ARBA00023212"/>
    </source>
</evidence>
<protein>
    <recommendedName>
        <fullName evidence="16">Acyl-coenzyme A thioesterase 13</fullName>
    </recommendedName>
    <alternativeName>
        <fullName evidence="17">Hotdog-fold thioesterase superfamily member 2</fullName>
    </alternativeName>
    <alternativeName>
        <fullName evidence="18">Thioesterase superfamily member 2</fullName>
    </alternativeName>
</protein>
<sequence length="155" mass="16582">MDLQALKDFVEKAGEDLVRKANLDALPEKFYDAFILSGVRIDSIEPGRVLCSMTVPPRLVNTFNSMHGGATMSLVDILGSAAILSTGSKSTGVSLDISVSYLTSAYAGEEIQIDSKVLRAGNSIAVVSVELRKKHGGEIIAQGRHSKYLVVSSRL</sequence>
<organism evidence="20 21">
    <name type="scientific">Spirodela intermedia</name>
    <name type="common">Intermediate duckweed</name>
    <dbReference type="NCBI Taxonomy" id="51605"/>
    <lineage>
        <taxon>Eukaryota</taxon>
        <taxon>Viridiplantae</taxon>
        <taxon>Streptophyta</taxon>
        <taxon>Embryophyta</taxon>
        <taxon>Tracheophyta</taxon>
        <taxon>Spermatophyta</taxon>
        <taxon>Magnoliopsida</taxon>
        <taxon>Liliopsida</taxon>
        <taxon>Araceae</taxon>
        <taxon>Lemnoideae</taxon>
        <taxon>Spirodela</taxon>
    </lineage>
</organism>
<evidence type="ECO:0000313" key="21">
    <source>
        <dbReference type="Proteomes" id="UP000663760"/>
    </source>
</evidence>
<dbReference type="GO" id="GO:0005819">
    <property type="term" value="C:spindle"/>
    <property type="evidence" value="ECO:0007669"/>
    <property type="project" value="UniProtKB-SubCell"/>
</dbReference>
<evidence type="ECO:0000256" key="2">
    <source>
        <dbReference type="ARBA" id="ARBA00004173"/>
    </source>
</evidence>
<evidence type="ECO:0000256" key="3">
    <source>
        <dbReference type="ARBA" id="ARBA00004186"/>
    </source>
</evidence>
<dbReference type="GO" id="GO:0005634">
    <property type="term" value="C:nucleus"/>
    <property type="evidence" value="ECO:0007669"/>
    <property type="project" value="UniProtKB-SubCell"/>
</dbReference>
<keyword evidence="9" id="KW-0443">Lipid metabolism</keyword>
<comment type="similarity">
    <text evidence="5">Belongs to the thioesterase PaaI family.</text>
</comment>
<dbReference type="OrthoDB" id="46529at2759"/>
<dbReference type="InterPro" id="IPR029069">
    <property type="entry name" value="HotDog_dom_sf"/>
</dbReference>
<comment type="function">
    <text evidence="14">Catalyzes the hydrolysis of acyl-CoAs into free fatty acids and coenzyme A (CoASH), regulating their respective intracellular levels. Has acyl-CoA thioesterase activity towards medium (C12) and long-chain (C18) fatty acyl-CoA substrates. Can also hydrolyze 3-hydroxyphenylacetyl-CoA and 3,4-dihydroxyphenylacetyl-CoA (in vitro). May play a role in controlling adaptive thermogenesis.</text>
</comment>
<evidence type="ECO:0000256" key="1">
    <source>
        <dbReference type="ARBA" id="ARBA00004123"/>
    </source>
</evidence>
<evidence type="ECO:0000256" key="16">
    <source>
        <dbReference type="ARBA" id="ARBA00067273"/>
    </source>
</evidence>
<name>A0A7I8KG26_SPIIN</name>
<dbReference type="Proteomes" id="UP000663760">
    <property type="component" value="Chromosome 5"/>
</dbReference>
<dbReference type="GO" id="GO:0005739">
    <property type="term" value="C:mitochondrion"/>
    <property type="evidence" value="ECO:0007669"/>
    <property type="project" value="UniProtKB-SubCell"/>
</dbReference>
<dbReference type="SUPFAM" id="SSF54637">
    <property type="entry name" value="Thioesterase/thiol ester dehydrase-isomerase"/>
    <property type="match status" value="1"/>
</dbReference>
<gene>
    <name evidence="20" type="ORF">SI8410_05007400</name>
</gene>
<evidence type="ECO:0000256" key="10">
    <source>
        <dbReference type="ARBA" id="ARBA00023128"/>
    </source>
</evidence>
<dbReference type="NCBIfam" id="TIGR00369">
    <property type="entry name" value="unchar_dom_1"/>
    <property type="match status" value="1"/>
</dbReference>
<keyword evidence="6" id="KW-0963">Cytoplasm</keyword>
<feature type="domain" description="Thioesterase" evidence="19">
    <location>
        <begin position="64"/>
        <end position="139"/>
    </location>
</feature>
<dbReference type="GO" id="GO:0005829">
    <property type="term" value="C:cytosol"/>
    <property type="evidence" value="ECO:0007669"/>
    <property type="project" value="UniProtKB-SubCell"/>
</dbReference>
<dbReference type="InterPro" id="IPR039298">
    <property type="entry name" value="ACOT13"/>
</dbReference>
<reference evidence="20" key="1">
    <citation type="submission" date="2020-02" db="EMBL/GenBank/DDBJ databases">
        <authorList>
            <person name="Scholz U."/>
            <person name="Mascher M."/>
            <person name="Fiebig A."/>
        </authorList>
    </citation>
    <scope>NUCLEOTIDE SEQUENCE</scope>
</reference>
<evidence type="ECO:0000256" key="17">
    <source>
        <dbReference type="ARBA" id="ARBA00081533"/>
    </source>
</evidence>
<evidence type="ECO:0000256" key="6">
    <source>
        <dbReference type="ARBA" id="ARBA00022490"/>
    </source>
</evidence>
<keyword evidence="12" id="KW-0539">Nucleus</keyword>
<keyword evidence="8" id="KW-0007">Acetylation</keyword>
<proteinExistence type="inferred from homology"/>
<keyword evidence="11" id="KW-0206">Cytoskeleton</keyword>
<dbReference type="GO" id="GO:0047617">
    <property type="term" value="F:fatty acyl-CoA hydrolase activity"/>
    <property type="evidence" value="ECO:0007669"/>
    <property type="project" value="InterPro"/>
</dbReference>
<dbReference type="CDD" id="cd03443">
    <property type="entry name" value="PaaI_thioesterase"/>
    <property type="match status" value="1"/>
</dbReference>
<comment type="subunit">
    <text evidence="15">Homotetramer. Interacts with PCTP.</text>
</comment>
<comment type="catalytic activity">
    <reaction evidence="13">
        <text>a fatty acyl-CoA + H2O = a fatty acid + CoA + H(+)</text>
        <dbReference type="Rhea" id="RHEA:16781"/>
        <dbReference type="ChEBI" id="CHEBI:15377"/>
        <dbReference type="ChEBI" id="CHEBI:15378"/>
        <dbReference type="ChEBI" id="CHEBI:28868"/>
        <dbReference type="ChEBI" id="CHEBI:57287"/>
        <dbReference type="ChEBI" id="CHEBI:77636"/>
    </reaction>
    <physiologicalReaction direction="left-to-right" evidence="13">
        <dbReference type="Rhea" id="RHEA:16782"/>
    </physiologicalReaction>
</comment>
<dbReference type="PANTHER" id="PTHR21660:SF47">
    <property type="entry name" value="F19P19.27 PROTEIN"/>
    <property type="match status" value="1"/>
</dbReference>
<accession>A0A7I8KG26</accession>
<dbReference type="Pfam" id="PF03061">
    <property type="entry name" value="4HBT"/>
    <property type="match status" value="1"/>
</dbReference>
<evidence type="ECO:0000256" key="4">
    <source>
        <dbReference type="ARBA" id="ARBA00004514"/>
    </source>
</evidence>
<comment type="subcellular location">
    <subcellularLocation>
        <location evidence="3">Cytoplasm</location>
        <location evidence="3">Cytoskeleton</location>
        <location evidence="3">Spindle</location>
    </subcellularLocation>
    <subcellularLocation>
        <location evidence="4">Cytoplasm</location>
        <location evidence="4">Cytosol</location>
    </subcellularLocation>
    <subcellularLocation>
        <location evidence="2">Mitochondrion</location>
    </subcellularLocation>
    <subcellularLocation>
        <location evidence="1">Nucleus</location>
    </subcellularLocation>
</comment>
<keyword evidence="10" id="KW-0496">Mitochondrion</keyword>
<evidence type="ECO:0000256" key="12">
    <source>
        <dbReference type="ARBA" id="ARBA00023242"/>
    </source>
</evidence>
<evidence type="ECO:0000256" key="13">
    <source>
        <dbReference type="ARBA" id="ARBA00052976"/>
    </source>
</evidence>
<dbReference type="Gene3D" id="3.10.129.10">
    <property type="entry name" value="Hotdog Thioesterase"/>
    <property type="match status" value="1"/>
</dbReference>
<evidence type="ECO:0000256" key="14">
    <source>
        <dbReference type="ARBA" id="ARBA00058205"/>
    </source>
</evidence>
<dbReference type="EMBL" id="LR746268">
    <property type="protein sequence ID" value="CAA7396737.1"/>
    <property type="molecule type" value="Genomic_DNA"/>
</dbReference>
<evidence type="ECO:0000259" key="19">
    <source>
        <dbReference type="Pfam" id="PF03061"/>
    </source>
</evidence>
<evidence type="ECO:0000313" key="20">
    <source>
        <dbReference type="EMBL" id="CAA7396737.1"/>
    </source>
</evidence>
<dbReference type="PANTHER" id="PTHR21660">
    <property type="entry name" value="THIOESTERASE SUPERFAMILY MEMBER-RELATED"/>
    <property type="match status" value="1"/>
</dbReference>
<dbReference type="FunFam" id="3.10.129.10:FF:000021">
    <property type="entry name" value="Acyl-coenzyme A thioesterase 13"/>
    <property type="match status" value="1"/>
</dbReference>
<evidence type="ECO:0000256" key="15">
    <source>
        <dbReference type="ARBA" id="ARBA00064709"/>
    </source>
</evidence>
<keyword evidence="21" id="KW-1185">Reference proteome</keyword>